<accession>A0ABT4D637</accession>
<keyword evidence="1" id="KW-0378">Hydrolase</keyword>
<name>A0ABT4D637_9CLOT</name>
<evidence type="ECO:0000313" key="2">
    <source>
        <dbReference type="Proteomes" id="UP001144612"/>
    </source>
</evidence>
<dbReference type="CDD" id="cd00229">
    <property type="entry name" value="SGNH_hydrolase"/>
    <property type="match status" value="1"/>
</dbReference>
<gene>
    <name evidence="1" type="ORF">OW729_03975</name>
</gene>
<dbReference type="Gene3D" id="3.40.50.1110">
    <property type="entry name" value="SGNH hydrolase"/>
    <property type="match status" value="1"/>
</dbReference>
<sequence>MRSLLLIGDSISLGYTPYLKKELEPKYNLCRGGDVAKSLLNLEAAEYSNCGDSVKVINILKNEIDNGNYYDALLINCGLHDIRRTREMYLIQIQVPIDSYKENLIEILKLSKMISNKVIWITTTPVIDSIHNNREVGYLRYNSDVIQYNEVAKDVFKKEILIDLYDYIDKCNLYKYCDHVHFIDEVYKLQAKFISEFLL</sequence>
<protein>
    <submittedName>
        <fullName evidence="1">SGNH/GDSL hydrolase family protein</fullName>
    </submittedName>
</protein>
<dbReference type="RefSeq" id="WP_268060160.1">
    <property type="nucleotide sequence ID" value="NZ_JAPQFJ010000003.1"/>
</dbReference>
<proteinExistence type="predicted"/>
<evidence type="ECO:0000313" key="1">
    <source>
        <dbReference type="EMBL" id="MCY6957763.1"/>
    </source>
</evidence>
<keyword evidence="2" id="KW-1185">Reference proteome</keyword>
<dbReference type="EMBL" id="JAPQFJ010000003">
    <property type="protein sequence ID" value="MCY6957763.1"/>
    <property type="molecule type" value="Genomic_DNA"/>
</dbReference>
<organism evidence="1 2">
    <name type="scientific">Clostridium brassicae</name>
    <dbReference type="NCBI Taxonomy" id="2999072"/>
    <lineage>
        <taxon>Bacteria</taxon>
        <taxon>Bacillati</taxon>
        <taxon>Bacillota</taxon>
        <taxon>Clostridia</taxon>
        <taxon>Eubacteriales</taxon>
        <taxon>Clostridiaceae</taxon>
        <taxon>Clostridium</taxon>
    </lineage>
</organism>
<dbReference type="SUPFAM" id="SSF52266">
    <property type="entry name" value="SGNH hydrolase"/>
    <property type="match status" value="1"/>
</dbReference>
<comment type="caution">
    <text evidence="1">The sequence shown here is derived from an EMBL/GenBank/DDBJ whole genome shotgun (WGS) entry which is preliminary data.</text>
</comment>
<dbReference type="InterPro" id="IPR036514">
    <property type="entry name" value="SGNH_hydro_sf"/>
</dbReference>
<dbReference type="Proteomes" id="UP001144612">
    <property type="component" value="Unassembled WGS sequence"/>
</dbReference>
<reference evidence="1" key="1">
    <citation type="submission" date="2022-12" db="EMBL/GenBank/DDBJ databases">
        <title>Clostridium sp. nov., isolated from industrial wastewater.</title>
        <authorList>
            <person name="Jiayan W."/>
        </authorList>
    </citation>
    <scope>NUCLEOTIDE SEQUENCE</scope>
    <source>
        <strain evidence="1">ZC22-4</strain>
    </source>
</reference>
<dbReference type="GO" id="GO:0016787">
    <property type="term" value="F:hydrolase activity"/>
    <property type="evidence" value="ECO:0007669"/>
    <property type="project" value="UniProtKB-KW"/>
</dbReference>